<accession>A0A851HHD6</accession>
<feature type="region of interest" description="Disordered" evidence="1">
    <location>
        <begin position="37"/>
        <end position="69"/>
    </location>
</feature>
<dbReference type="PANTHER" id="PTHR23074">
    <property type="entry name" value="AAA DOMAIN-CONTAINING"/>
    <property type="match status" value="1"/>
</dbReference>
<dbReference type="SUPFAM" id="SSF52540">
    <property type="entry name" value="P-loop containing nucleoside triphosphate hydrolases"/>
    <property type="match status" value="1"/>
</dbReference>
<keyword evidence="4" id="KW-1185">Reference proteome</keyword>
<dbReference type="InterPro" id="IPR003593">
    <property type="entry name" value="AAA+_ATPase"/>
</dbReference>
<evidence type="ECO:0000313" key="3">
    <source>
        <dbReference type="EMBL" id="NWN46010.1"/>
    </source>
</evidence>
<evidence type="ECO:0000256" key="1">
    <source>
        <dbReference type="SAM" id="MobiDB-lite"/>
    </source>
</evidence>
<proteinExistence type="predicted"/>
<dbReference type="GO" id="GO:0005524">
    <property type="term" value="F:ATP binding"/>
    <property type="evidence" value="ECO:0007669"/>
    <property type="project" value="InterPro"/>
</dbReference>
<evidence type="ECO:0000259" key="2">
    <source>
        <dbReference type="SMART" id="SM00382"/>
    </source>
</evidence>
<sequence length="443" mass="49710">MKQKKLTNKKQFLLLLSVSLLFLLIVFSLTLIGAAKNPNQTSSTNNKQSLNNNRNNNKPVKSSGSGNNSALVEALSPPDFNWGSFPDWGKVYGMKTQKAQLEKVIHRFQLENKSNYTLRNEDRKEAVVQPDGKTQIQVVEEWKEEIAHPKGTIFYGPPGTGKTYLAKAFAKKAEMSFYTLTPDSTTEEIKKVFSKAKTNSPSIIFVDEAEEVLKERTLPNISAAQNVKTCLFLSELDGVGTDPDRPFYFIAATNHLNTIDDAIRSRLDQTYVGYLKKEERLGFLKIISGKLDMDPLAKKYLEVIVAKLNRAMEIPDKFAKAITDKGYKMDALGVIEEQGALEPSEFGDTRTPEEKERKKLHDLTERVKKHFYLLGSNRKLTHLIDKAAANAGFHGHGQILISDLEEALAELIGNSSEYLGAINDEDFTKLHIRSNNNNQPNNN</sequence>
<dbReference type="InterPro" id="IPR027417">
    <property type="entry name" value="P-loop_NTPase"/>
</dbReference>
<dbReference type="AlphaFoldDB" id="A0A851HHD6"/>
<organism evidence="3 4">
    <name type="scientific">Candidatus Phytoplasma pruni</name>
    <dbReference type="NCBI Taxonomy" id="479893"/>
    <lineage>
        <taxon>Bacteria</taxon>
        <taxon>Bacillati</taxon>
        <taxon>Mycoplasmatota</taxon>
        <taxon>Mollicutes</taxon>
        <taxon>Acholeplasmatales</taxon>
        <taxon>Acholeplasmataceae</taxon>
        <taxon>Candidatus Phytoplasma</taxon>
        <taxon>16SrIII (X-disease group)</taxon>
    </lineage>
</organism>
<dbReference type="RefSeq" id="WP_178734393.1">
    <property type="nucleotide sequence ID" value="NZ_JABUOH010000062.1"/>
</dbReference>
<dbReference type="InterPro" id="IPR050304">
    <property type="entry name" value="MT-severing_AAA_ATPase"/>
</dbReference>
<dbReference type="Gene3D" id="3.40.50.300">
    <property type="entry name" value="P-loop containing nucleotide triphosphate hydrolases"/>
    <property type="match status" value="1"/>
</dbReference>
<dbReference type="Proteomes" id="UP000568109">
    <property type="component" value="Unassembled WGS sequence"/>
</dbReference>
<gene>
    <name evidence="3" type="ORF">HR065_02855</name>
</gene>
<dbReference type="EMBL" id="JABUOH010000062">
    <property type="protein sequence ID" value="NWN46010.1"/>
    <property type="molecule type" value="Genomic_DNA"/>
</dbReference>
<dbReference type="PANTHER" id="PTHR23074:SF83">
    <property type="entry name" value="VACUOLAR PROTEIN SORTING-ASSOCIATED PROTEIN 4A"/>
    <property type="match status" value="1"/>
</dbReference>
<name>A0A851HHD6_9MOLU</name>
<protein>
    <submittedName>
        <fullName evidence="3">AAA family ATPase</fullName>
    </submittedName>
</protein>
<comment type="caution">
    <text evidence="3">The sequence shown here is derived from an EMBL/GenBank/DDBJ whole genome shotgun (WGS) entry which is preliminary data.</text>
</comment>
<dbReference type="Pfam" id="PF00004">
    <property type="entry name" value="AAA"/>
    <property type="match status" value="1"/>
</dbReference>
<dbReference type="SMART" id="SM00382">
    <property type="entry name" value="AAA"/>
    <property type="match status" value="1"/>
</dbReference>
<feature type="domain" description="AAA+ ATPase" evidence="2">
    <location>
        <begin position="148"/>
        <end position="277"/>
    </location>
</feature>
<reference evidence="3 4" key="1">
    <citation type="submission" date="2020-06" db="EMBL/GenBank/DDBJ databases">
        <title>Draft genome sequence of Candidatus Phytoplasma pruni (X-disease group, subgroup 16SrIII-B) strain ChTDIII from Argentina.</title>
        <authorList>
            <person name="Fernandez F.D."/>
            <person name="Zuebert C."/>
            <person name="Huettel B."/>
            <person name="Kube M."/>
            <person name="Conci L.R."/>
        </authorList>
    </citation>
    <scope>NUCLEOTIDE SEQUENCE [LARGE SCALE GENOMIC DNA]</scope>
    <source>
        <strain evidence="3 4">ChTDIII</strain>
    </source>
</reference>
<dbReference type="GO" id="GO:0016887">
    <property type="term" value="F:ATP hydrolysis activity"/>
    <property type="evidence" value="ECO:0007669"/>
    <property type="project" value="InterPro"/>
</dbReference>
<evidence type="ECO:0000313" key="4">
    <source>
        <dbReference type="Proteomes" id="UP000568109"/>
    </source>
</evidence>
<feature type="compositionally biased region" description="Low complexity" evidence="1">
    <location>
        <begin position="37"/>
        <end position="63"/>
    </location>
</feature>
<dbReference type="InterPro" id="IPR003959">
    <property type="entry name" value="ATPase_AAA_core"/>
</dbReference>